<comment type="similarity">
    <text evidence="2">Belongs to the alkaline phosphatase family.</text>
</comment>
<dbReference type="PROSITE" id="PS51257">
    <property type="entry name" value="PROKAR_LIPOPROTEIN"/>
    <property type="match status" value="1"/>
</dbReference>
<dbReference type="EC" id="3.1.3.1" evidence="3"/>
<dbReference type="Pfam" id="PF00245">
    <property type="entry name" value="Alk_phosphatase"/>
    <property type="match status" value="1"/>
</dbReference>
<dbReference type="SUPFAM" id="SSF53649">
    <property type="entry name" value="Alkaline phosphatase-like"/>
    <property type="match status" value="1"/>
</dbReference>
<sequence>MIRVISSLSLGLLLTGCSNVTIVESDTKEAPTQLMTMVSVADSPIPDYQLTSPWYTDAQARVSRSLAMGGSKGKAKNVVIFLGDGMGISTITAARILAGQQAGNSGEENRLSFEEFPVTGLVKTYNVDSQTPDSAGTMSAIMTGVKTKIGVFGIDERVVQEDCQSGQGAELLSLLEIAELAGKATGVVSTARITHATPAATYAKTANRDWEDDAELSDEARAQGCEDIAAQFLASRERLNAQFGSGVSNGIEVALGGGRRHFLPKSQEGGRRADERNLIAEWQSAYPDGSYASDKSEMASVTSAPVLGLFSDSHMAYASERAVPDAEQPSLTAMTLKALELLQDSDEGFLLVVEAGRIDHAHHAGNASNALNDTIELSEAVAAVMKNTAADDTLVMVTADHSHVFTMAGYPKRGNPILGKVVPPWSDEPLLDDNGLPYTTLGYMNGRGYRDHGAQLNADSTYAEPPLGGRQDISEVDTTKPGYHQEALVPLSAETHGGEDVAVYATGPGAAGAMGSVEQNQLFHVMLQATTWEAEAAARVEELESPR</sequence>
<organism evidence="3 4">
    <name type="scientific">Congregibacter brevis</name>
    <dbReference type="NCBI Taxonomy" id="3081201"/>
    <lineage>
        <taxon>Bacteria</taxon>
        <taxon>Pseudomonadati</taxon>
        <taxon>Pseudomonadota</taxon>
        <taxon>Gammaproteobacteria</taxon>
        <taxon>Cellvibrionales</taxon>
        <taxon>Halieaceae</taxon>
        <taxon>Congregibacter</taxon>
    </lineage>
</organism>
<keyword evidence="3" id="KW-0378">Hydrolase</keyword>
<dbReference type="EMBL" id="CP136865">
    <property type="protein sequence ID" value="WOJ97636.1"/>
    <property type="molecule type" value="Genomic_DNA"/>
</dbReference>
<keyword evidence="4" id="KW-1185">Reference proteome</keyword>
<protein>
    <submittedName>
        <fullName evidence="3">Alkaline phosphatase</fullName>
        <ecNumber evidence="3">3.1.3.1</ecNumber>
    </submittedName>
</protein>
<evidence type="ECO:0000313" key="4">
    <source>
        <dbReference type="Proteomes" id="UP001626549"/>
    </source>
</evidence>
<keyword evidence="1" id="KW-0597">Phosphoprotein</keyword>
<dbReference type="InterPro" id="IPR001952">
    <property type="entry name" value="Alkaline_phosphatase"/>
</dbReference>
<name>A0ABZ0IHX2_9GAMM</name>
<reference evidence="3 4" key="1">
    <citation type="submission" date="2023-10" db="EMBL/GenBank/DDBJ databases">
        <title>Two novel species belonging to the OM43/NOR5 clade.</title>
        <authorList>
            <person name="Park M."/>
        </authorList>
    </citation>
    <scope>NUCLEOTIDE SEQUENCE [LARGE SCALE GENOMIC DNA]</scope>
    <source>
        <strain evidence="3 4">IMCC45268</strain>
    </source>
</reference>
<dbReference type="GO" id="GO:0004035">
    <property type="term" value="F:alkaline phosphatase activity"/>
    <property type="evidence" value="ECO:0007669"/>
    <property type="project" value="UniProtKB-EC"/>
</dbReference>
<proteinExistence type="inferred from homology"/>
<evidence type="ECO:0000313" key="3">
    <source>
        <dbReference type="EMBL" id="WOJ97636.1"/>
    </source>
</evidence>
<dbReference type="SMART" id="SM00098">
    <property type="entry name" value="alkPPc"/>
    <property type="match status" value="1"/>
</dbReference>
<dbReference type="InterPro" id="IPR017850">
    <property type="entry name" value="Alkaline_phosphatase_core_sf"/>
</dbReference>
<dbReference type="RefSeq" id="WP_407328561.1">
    <property type="nucleotide sequence ID" value="NZ_CP136865.1"/>
</dbReference>
<dbReference type="PRINTS" id="PR00113">
    <property type="entry name" value="ALKPHPHTASE"/>
</dbReference>
<dbReference type="Proteomes" id="UP001626549">
    <property type="component" value="Chromosome"/>
</dbReference>
<evidence type="ECO:0000256" key="1">
    <source>
        <dbReference type="ARBA" id="ARBA00022553"/>
    </source>
</evidence>
<gene>
    <name evidence="3" type="ORF">R0137_03455</name>
</gene>
<evidence type="ECO:0000256" key="2">
    <source>
        <dbReference type="RuleBase" id="RU003946"/>
    </source>
</evidence>
<accession>A0ABZ0IHX2</accession>
<dbReference type="PANTHER" id="PTHR11596">
    <property type="entry name" value="ALKALINE PHOSPHATASE"/>
    <property type="match status" value="1"/>
</dbReference>
<dbReference type="PANTHER" id="PTHR11596:SF5">
    <property type="entry name" value="ALKALINE PHOSPHATASE"/>
    <property type="match status" value="1"/>
</dbReference>
<dbReference type="CDD" id="cd16012">
    <property type="entry name" value="ALP"/>
    <property type="match status" value="1"/>
</dbReference>
<dbReference type="Gene3D" id="3.40.720.10">
    <property type="entry name" value="Alkaline Phosphatase, subunit A"/>
    <property type="match status" value="1"/>
</dbReference>